<name>M5S4J4_9BACT</name>
<sequence>MLAFESFIPKGLQTVAGGLNAVNTTGFMLPTIPDPERVEDSGNLSRSA</sequence>
<proteinExistence type="predicted"/>
<organism evidence="1 2">
    <name type="scientific">Rhodopirellula europaea SH398</name>
    <dbReference type="NCBI Taxonomy" id="1263868"/>
    <lineage>
        <taxon>Bacteria</taxon>
        <taxon>Pseudomonadati</taxon>
        <taxon>Planctomycetota</taxon>
        <taxon>Planctomycetia</taxon>
        <taxon>Pirellulales</taxon>
        <taxon>Pirellulaceae</taxon>
        <taxon>Rhodopirellula</taxon>
    </lineage>
</organism>
<evidence type="ECO:0000313" key="1">
    <source>
        <dbReference type="EMBL" id="EMI26430.1"/>
    </source>
</evidence>
<reference evidence="1 2" key="1">
    <citation type="journal article" date="2013" name="Mar. Genomics">
        <title>Expression of sulfatases in Rhodopirellula baltica and the diversity of sulfatases in the genus Rhodopirellula.</title>
        <authorList>
            <person name="Wegner C.E."/>
            <person name="Richter-Heitmann T."/>
            <person name="Klindworth A."/>
            <person name="Klockow C."/>
            <person name="Richter M."/>
            <person name="Achstetter T."/>
            <person name="Glockner F.O."/>
            <person name="Harder J."/>
        </authorList>
    </citation>
    <scope>NUCLEOTIDE SEQUENCE [LARGE SCALE GENOMIC DNA]</scope>
    <source>
        <strain evidence="1 2">SH398</strain>
    </source>
</reference>
<accession>M5S4J4</accession>
<gene>
    <name evidence="1" type="ORF">RESH_02930</name>
</gene>
<evidence type="ECO:0000313" key="2">
    <source>
        <dbReference type="Proteomes" id="UP000011996"/>
    </source>
</evidence>
<dbReference type="AlphaFoldDB" id="M5S4J4"/>
<dbReference type="Proteomes" id="UP000011996">
    <property type="component" value="Unassembled WGS sequence"/>
</dbReference>
<comment type="caution">
    <text evidence="1">The sequence shown here is derived from an EMBL/GenBank/DDBJ whole genome shotgun (WGS) entry which is preliminary data.</text>
</comment>
<dbReference type="EMBL" id="ANOF01000092">
    <property type="protein sequence ID" value="EMI26430.1"/>
    <property type="molecule type" value="Genomic_DNA"/>
</dbReference>
<protein>
    <submittedName>
        <fullName evidence="1">Uncharacterized protein</fullName>
    </submittedName>
</protein>
<dbReference type="PATRIC" id="fig|1263868.3.peg.3171"/>